<comment type="caution">
    <text evidence="2">The sequence shown here is derived from an EMBL/GenBank/DDBJ whole genome shotgun (WGS) entry which is preliminary data.</text>
</comment>
<dbReference type="PANTHER" id="PTHR12110">
    <property type="entry name" value="HYDROXYPYRUVATE ISOMERASE"/>
    <property type="match status" value="1"/>
</dbReference>
<reference evidence="2" key="1">
    <citation type="submission" date="2020-08" db="EMBL/GenBank/DDBJ databases">
        <title>Genome public.</title>
        <authorList>
            <person name="Liu C."/>
            <person name="Sun Q."/>
        </authorList>
    </citation>
    <scope>NUCLEOTIDE SEQUENCE</scope>
    <source>
        <strain evidence="2">NSJ-64</strain>
    </source>
</reference>
<dbReference type="InterPro" id="IPR050312">
    <property type="entry name" value="IolE/XylAMocC-like"/>
</dbReference>
<dbReference type="Gene3D" id="3.20.20.150">
    <property type="entry name" value="Divalent-metal-dependent TIM barrel enzymes"/>
    <property type="match status" value="1"/>
</dbReference>
<dbReference type="GO" id="GO:0016853">
    <property type="term" value="F:isomerase activity"/>
    <property type="evidence" value="ECO:0007669"/>
    <property type="project" value="UniProtKB-KW"/>
</dbReference>
<dbReference type="RefSeq" id="WP_262394462.1">
    <property type="nucleotide sequence ID" value="NZ_JACRTD010000002.1"/>
</dbReference>
<evidence type="ECO:0000313" key="3">
    <source>
        <dbReference type="Proteomes" id="UP000623678"/>
    </source>
</evidence>
<evidence type="ECO:0000313" key="2">
    <source>
        <dbReference type="EMBL" id="MBC8584639.1"/>
    </source>
</evidence>
<dbReference type="EMBL" id="JACRTD010000002">
    <property type="protein sequence ID" value="MBC8584639.1"/>
    <property type="molecule type" value="Genomic_DNA"/>
</dbReference>
<dbReference type="InterPro" id="IPR036237">
    <property type="entry name" value="Xyl_isomerase-like_sf"/>
</dbReference>
<keyword evidence="3" id="KW-1185">Reference proteome</keyword>
<dbReference type="Pfam" id="PF01261">
    <property type="entry name" value="AP_endonuc_2"/>
    <property type="match status" value="1"/>
</dbReference>
<feature type="domain" description="Xylose isomerase-like TIM barrel" evidence="1">
    <location>
        <begin position="28"/>
        <end position="263"/>
    </location>
</feature>
<proteinExistence type="predicted"/>
<sequence>MANIKWEQIAVMNQHYKKYSFDYFLAAQEKLGIKNIELWCGAPHFWLDSVSYSNCREIKKKAQSYGIKIVSTASPSYQWQYQCASQKKEYWEKSLQYYTNGVRAAAELGAKIMVLNSGWGYWNENPEVSRQRALETVVQLCEAAKREGIILAMESLQPNETNIVITLDQIKRFYDQVNHPNLKIMIDSAAVGSNGETIEQWFQTFGDEIVHTHYIDRGVTTHNGWGDGNYPLEQQLECFNAYNYSGYFVQELLAPSYFKNPIRADQNNIRVLERFVED</sequence>
<accession>A0A926IG94</accession>
<dbReference type="AlphaFoldDB" id="A0A926IG94"/>
<dbReference type="PANTHER" id="PTHR12110:SF21">
    <property type="entry name" value="XYLOSE ISOMERASE-LIKE TIM BARREL DOMAIN-CONTAINING PROTEIN"/>
    <property type="match status" value="1"/>
</dbReference>
<dbReference type="SUPFAM" id="SSF51658">
    <property type="entry name" value="Xylose isomerase-like"/>
    <property type="match status" value="1"/>
</dbReference>
<gene>
    <name evidence="2" type="ORF">H8705_03505</name>
</gene>
<organism evidence="2 3">
    <name type="scientific">Youxingia wuxianensis</name>
    <dbReference type="NCBI Taxonomy" id="2763678"/>
    <lineage>
        <taxon>Bacteria</taxon>
        <taxon>Bacillati</taxon>
        <taxon>Bacillota</taxon>
        <taxon>Clostridia</taxon>
        <taxon>Eubacteriales</taxon>
        <taxon>Oscillospiraceae</taxon>
        <taxon>Youxingia</taxon>
    </lineage>
</organism>
<name>A0A926IG94_9FIRM</name>
<evidence type="ECO:0000259" key="1">
    <source>
        <dbReference type="Pfam" id="PF01261"/>
    </source>
</evidence>
<protein>
    <submittedName>
        <fullName evidence="2">Sugar phosphate isomerase/epimerase</fullName>
    </submittedName>
</protein>
<keyword evidence="2" id="KW-0413">Isomerase</keyword>
<dbReference type="Proteomes" id="UP000623678">
    <property type="component" value="Unassembled WGS sequence"/>
</dbReference>
<dbReference type="InterPro" id="IPR013022">
    <property type="entry name" value="Xyl_isomerase-like_TIM-brl"/>
</dbReference>